<dbReference type="FunFam" id="1.10.510.10:FF:000630">
    <property type="entry name" value="Tyrosine-protein kinase"/>
    <property type="match status" value="1"/>
</dbReference>
<keyword evidence="5" id="KW-0808">Transferase</keyword>
<dbReference type="PRINTS" id="PR00452">
    <property type="entry name" value="SH3DOMAIN"/>
</dbReference>
<keyword evidence="4" id="KW-0963">Cytoplasm</keyword>
<dbReference type="InterPro" id="IPR008266">
    <property type="entry name" value="Tyr_kinase_AS"/>
</dbReference>
<feature type="domain" description="Protein kinase" evidence="14">
    <location>
        <begin position="235"/>
        <end position="538"/>
    </location>
</feature>
<comment type="subcellular location">
    <subcellularLocation>
        <location evidence="1">Cytoplasm</location>
    </subcellularLocation>
</comment>
<dbReference type="CDD" id="cd11845">
    <property type="entry name" value="SH3_Src_like"/>
    <property type="match status" value="1"/>
</dbReference>
<evidence type="ECO:0000256" key="10">
    <source>
        <dbReference type="PROSITE-ProRule" id="PRU00192"/>
    </source>
</evidence>
<dbReference type="InterPro" id="IPR036028">
    <property type="entry name" value="SH3-like_dom_sf"/>
</dbReference>
<evidence type="ECO:0000256" key="8">
    <source>
        <dbReference type="ARBA" id="ARBA00022840"/>
    </source>
</evidence>
<dbReference type="PROSITE" id="PS00109">
    <property type="entry name" value="PROTEIN_KINASE_TYR"/>
    <property type="match status" value="1"/>
</dbReference>
<evidence type="ECO:0000256" key="1">
    <source>
        <dbReference type="ARBA" id="ARBA00004496"/>
    </source>
</evidence>
<keyword evidence="8 11" id="KW-0067">ATP-binding</keyword>
<dbReference type="GO" id="GO:0005524">
    <property type="term" value="F:ATP binding"/>
    <property type="evidence" value="ECO:0007669"/>
    <property type="project" value="UniProtKB-UniRule"/>
</dbReference>
<evidence type="ECO:0000256" key="5">
    <source>
        <dbReference type="ARBA" id="ARBA00022679"/>
    </source>
</evidence>
<dbReference type="AlphaFoldDB" id="M7BQS9"/>
<keyword evidence="6 11" id="KW-0547">Nucleotide-binding</keyword>
<dbReference type="InterPro" id="IPR020635">
    <property type="entry name" value="Tyr_kinase_cat_dom"/>
</dbReference>
<keyword evidence="3 10" id="KW-0728">SH3 domain</keyword>
<dbReference type="GO" id="GO:0004715">
    <property type="term" value="F:non-membrane spanning protein tyrosine kinase activity"/>
    <property type="evidence" value="ECO:0007669"/>
    <property type="project" value="UniProtKB-EC"/>
</dbReference>
<dbReference type="InterPro" id="IPR000719">
    <property type="entry name" value="Prot_kinase_dom"/>
</dbReference>
<dbReference type="Gene3D" id="3.30.200.20">
    <property type="entry name" value="Phosphorylase Kinase, domain 1"/>
    <property type="match status" value="1"/>
</dbReference>
<name>M7BQS9_CHEMY</name>
<dbReference type="InterPro" id="IPR001452">
    <property type="entry name" value="SH3_domain"/>
</dbReference>
<dbReference type="GO" id="GO:0005737">
    <property type="term" value="C:cytoplasm"/>
    <property type="evidence" value="ECO:0007669"/>
    <property type="project" value="UniProtKB-SubCell"/>
</dbReference>
<sequence length="556" mass="62663">MGNFCRKYCPWMQRCVPWLFQESDGGRRESYKTGTGQDNQGWVGDDYQTDNTSQITTKKVVRAGTGIPLPPPCEQKPKNHYKFVALFDYQGRTKEDLSFRAGDKLEVLDASSEGWWYASLLLDSGSTWPGQKLCGYIPANYVAPDQSIEAEPFGLSQLLLAAVHGSRPMGAAGSGGQHILRPMPLPAAPTGLERQTAASGSCDRLNLWTLQKKVPAPFDLSYKTADQWEIDRNSLKLLKKLGSGQFGEVWEGLWNNTTPVAIKTLKPDEINRSLNALPVDSGTPARERQKRSRWGSGSGQIATVLTARPPSVNGTELGSMDPRDFLREAQIMKHLRHPKLIQLYAVCTLEDPVYIITELMRHGSLLEYLQNDAGSQVHLLEQIDMAAQVASGMAYLESQNYIHRDLAARNVLVGEHNVYKVADFGLARVFKLENENVYEAKHETKLPVKWTAPEAIRFNKFSIKSDVWSFGILLFEIITYGKMPYSGLMGYQVIQKLDKGYRIPQPDNCPNKLYDIMLECWSAEPKVRPTFETLHWKLEDYDTDYTCYTDANDFVK</sequence>
<protein>
    <recommendedName>
        <fullName evidence="2">non-specific protein-tyrosine kinase</fullName>
        <ecNumber evidence="2">2.7.10.2</ecNumber>
    </recommendedName>
</protein>
<dbReference type="PROSITE" id="PS50002">
    <property type="entry name" value="SH3"/>
    <property type="match status" value="1"/>
</dbReference>
<feature type="domain" description="SH3" evidence="13">
    <location>
        <begin position="78"/>
        <end position="147"/>
    </location>
</feature>
<dbReference type="InterPro" id="IPR050198">
    <property type="entry name" value="Non-receptor_tyrosine_kinases"/>
</dbReference>
<evidence type="ECO:0000256" key="11">
    <source>
        <dbReference type="PROSITE-ProRule" id="PRU10141"/>
    </source>
</evidence>
<organism evidence="15 16">
    <name type="scientific">Chelonia mydas</name>
    <name type="common">Green sea-turtle</name>
    <name type="synonym">Chelonia agassizi</name>
    <dbReference type="NCBI Taxonomy" id="8469"/>
    <lineage>
        <taxon>Eukaryota</taxon>
        <taxon>Metazoa</taxon>
        <taxon>Chordata</taxon>
        <taxon>Craniata</taxon>
        <taxon>Vertebrata</taxon>
        <taxon>Euteleostomi</taxon>
        <taxon>Archelosauria</taxon>
        <taxon>Testudinata</taxon>
        <taxon>Testudines</taxon>
        <taxon>Cryptodira</taxon>
        <taxon>Durocryptodira</taxon>
        <taxon>Americhelydia</taxon>
        <taxon>Chelonioidea</taxon>
        <taxon>Cheloniidae</taxon>
        <taxon>Chelonia</taxon>
    </lineage>
</organism>
<evidence type="ECO:0000313" key="15">
    <source>
        <dbReference type="EMBL" id="EMP38070.1"/>
    </source>
</evidence>
<accession>M7BQS9</accession>
<dbReference type="PRINTS" id="PR00109">
    <property type="entry name" value="TYRKINASE"/>
</dbReference>
<gene>
    <name evidence="15" type="ORF">UY3_04829</name>
</gene>
<keyword evidence="9" id="KW-0829">Tyrosine-protein kinase</keyword>
<dbReference type="EC" id="2.7.10.2" evidence="2"/>
<reference evidence="16" key="1">
    <citation type="journal article" date="2013" name="Nat. Genet.">
        <title>The draft genomes of soft-shell turtle and green sea turtle yield insights into the development and evolution of the turtle-specific body plan.</title>
        <authorList>
            <person name="Wang Z."/>
            <person name="Pascual-Anaya J."/>
            <person name="Zadissa A."/>
            <person name="Li W."/>
            <person name="Niimura Y."/>
            <person name="Huang Z."/>
            <person name="Li C."/>
            <person name="White S."/>
            <person name="Xiong Z."/>
            <person name="Fang D."/>
            <person name="Wang B."/>
            <person name="Ming Y."/>
            <person name="Chen Y."/>
            <person name="Zheng Y."/>
            <person name="Kuraku S."/>
            <person name="Pignatelli M."/>
            <person name="Herrero J."/>
            <person name="Beal K."/>
            <person name="Nozawa M."/>
            <person name="Li Q."/>
            <person name="Wang J."/>
            <person name="Zhang H."/>
            <person name="Yu L."/>
            <person name="Shigenobu S."/>
            <person name="Wang J."/>
            <person name="Liu J."/>
            <person name="Flicek P."/>
            <person name="Searle S."/>
            <person name="Wang J."/>
            <person name="Kuratani S."/>
            <person name="Yin Y."/>
            <person name="Aken B."/>
            <person name="Zhang G."/>
            <person name="Irie N."/>
        </authorList>
    </citation>
    <scope>NUCLEOTIDE SEQUENCE [LARGE SCALE GENOMIC DNA]</scope>
</reference>
<evidence type="ECO:0000256" key="12">
    <source>
        <dbReference type="SAM" id="MobiDB-lite"/>
    </source>
</evidence>
<evidence type="ECO:0000259" key="13">
    <source>
        <dbReference type="PROSITE" id="PS50002"/>
    </source>
</evidence>
<keyword evidence="16" id="KW-1185">Reference proteome</keyword>
<dbReference type="Gene3D" id="2.30.30.40">
    <property type="entry name" value="SH3 Domains"/>
    <property type="match status" value="1"/>
</dbReference>
<evidence type="ECO:0000256" key="9">
    <source>
        <dbReference type="ARBA" id="ARBA00023137"/>
    </source>
</evidence>
<dbReference type="Pfam" id="PF07714">
    <property type="entry name" value="PK_Tyr_Ser-Thr"/>
    <property type="match status" value="2"/>
</dbReference>
<dbReference type="InterPro" id="IPR017441">
    <property type="entry name" value="Protein_kinase_ATP_BS"/>
</dbReference>
<dbReference type="Pfam" id="PF00018">
    <property type="entry name" value="SH3_1"/>
    <property type="match status" value="1"/>
</dbReference>
<feature type="region of interest" description="Disordered" evidence="12">
    <location>
        <begin position="275"/>
        <end position="299"/>
    </location>
</feature>
<dbReference type="PROSITE" id="PS00107">
    <property type="entry name" value="PROTEIN_KINASE_ATP"/>
    <property type="match status" value="1"/>
</dbReference>
<evidence type="ECO:0000256" key="3">
    <source>
        <dbReference type="ARBA" id="ARBA00022443"/>
    </source>
</evidence>
<dbReference type="InterPro" id="IPR001245">
    <property type="entry name" value="Ser-Thr/Tyr_kinase_cat_dom"/>
</dbReference>
<keyword evidence="7 15" id="KW-0418">Kinase</keyword>
<dbReference type="STRING" id="8469.M7BQS9"/>
<dbReference type="PANTHER" id="PTHR24418">
    <property type="entry name" value="TYROSINE-PROTEIN KINASE"/>
    <property type="match status" value="1"/>
</dbReference>
<dbReference type="InterPro" id="IPR011009">
    <property type="entry name" value="Kinase-like_dom_sf"/>
</dbReference>
<evidence type="ECO:0000313" key="16">
    <source>
        <dbReference type="Proteomes" id="UP000031443"/>
    </source>
</evidence>
<proteinExistence type="predicted"/>
<evidence type="ECO:0000259" key="14">
    <source>
        <dbReference type="PROSITE" id="PS50011"/>
    </source>
</evidence>
<dbReference type="SUPFAM" id="SSF56112">
    <property type="entry name" value="Protein kinase-like (PK-like)"/>
    <property type="match status" value="1"/>
</dbReference>
<evidence type="ECO:0000256" key="7">
    <source>
        <dbReference type="ARBA" id="ARBA00022777"/>
    </source>
</evidence>
<dbReference type="SMART" id="SM00219">
    <property type="entry name" value="TyrKc"/>
    <property type="match status" value="1"/>
</dbReference>
<dbReference type="Proteomes" id="UP000031443">
    <property type="component" value="Unassembled WGS sequence"/>
</dbReference>
<dbReference type="Gene3D" id="1.10.510.10">
    <property type="entry name" value="Transferase(Phosphotransferase) domain 1"/>
    <property type="match status" value="1"/>
</dbReference>
<dbReference type="PROSITE" id="PS50011">
    <property type="entry name" value="PROTEIN_KINASE_DOM"/>
    <property type="match status" value="1"/>
</dbReference>
<evidence type="ECO:0000256" key="2">
    <source>
        <dbReference type="ARBA" id="ARBA00011903"/>
    </source>
</evidence>
<evidence type="ECO:0000256" key="4">
    <source>
        <dbReference type="ARBA" id="ARBA00022490"/>
    </source>
</evidence>
<feature type="region of interest" description="Disordered" evidence="12">
    <location>
        <begin position="27"/>
        <end position="48"/>
    </location>
</feature>
<dbReference type="SUPFAM" id="SSF50044">
    <property type="entry name" value="SH3-domain"/>
    <property type="match status" value="1"/>
</dbReference>
<feature type="binding site" evidence="11">
    <location>
        <position position="263"/>
    </location>
    <ligand>
        <name>ATP</name>
        <dbReference type="ChEBI" id="CHEBI:30616"/>
    </ligand>
</feature>
<dbReference type="EMBL" id="KB520915">
    <property type="protein sequence ID" value="EMP38070.1"/>
    <property type="molecule type" value="Genomic_DNA"/>
</dbReference>
<evidence type="ECO:0000256" key="6">
    <source>
        <dbReference type="ARBA" id="ARBA00022741"/>
    </source>
</evidence>
<dbReference type="SMART" id="SM00326">
    <property type="entry name" value="SH3"/>
    <property type="match status" value="1"/>
</dbReference>